<name>A0ABD0NRI1_CIRMR</name>
<evidence type="ECO:0000313" key="3">
    <source>
        <dbReference type="EMBL" id="KAL0164519.1"/>
    </source>
</evidence>
<evidence type="ECO:0000313" key="4">
    <source>
        <dbReference type="Proteomes" id="UP001529510"/>
    </source>
</evidence>
<comment type="caution">
    <text evidence="3">The sequence shown here is derived from an EMBL/GenBank/DDBJ whole genome shotgun (WGS) entry which is preliminary data.</text>
</comment>
<evidence type="ECO:0000259" key="2">
    <source>
        <dbReference type="Pfam" id="PF15262"/>
    </source>
</evidence>
<sequence>AVSHDMVQHRTPVKSPRTKRPPPLGTIESINLDAVPQSVPRLDNTAAKHKLSVKPKNQRVSRKHRRFTQ</sequence>
<dbReference type="PANTHER" id="PTHR47574">
    <property type="entry name" value="CANCER-RELATED REGULATOR OF ACTIN DYNAMICS"/>
    <property type="match status" value="1"/>
</dbReference>
<dbReference type="PANTHER" id="PTHR47574:SF3">
    <property type="entry name" value="CAPPING PROTEIN-INHIBITING REGULATOR OF ACTIN DYNAMICS"/>
    <property type="match status" value="1"/>
</dbReference>
<reference evidence="3 4" key="1">
    <citation type="submission" date="2024-05" db="EMBL/GenBank/DDBJ databases">
        <title>Genome sequencing and assembly of Indian major carp, Cirrhinus mrigala (Hamilton, 1822).</title>
        <authorList>
            <person name="Mohindra V."/>
            <person name="Chowdhury L.M."/>
            <person name="Lal K."/>
            <person name="Jena J.K."/>
        </authorList>
    </citation>
    <scope>NUCLEOTIDE SEQUENCE [LARGE SCALE GENOMIC DNA]</scope>
    <source>
        <strain evidence="3">CM1030</strain>
        <tissue evidence="3">Blood</tissue>
    </source>
</reference>
<dbReference type="InterPro" id="IPR028030">
    <property type="entry name" value="DUF4592"/>
</dbReference>
<dbReference type="InterPro" id="IPR052853">
    <property type="entry name" value="Actin_dynamics_regulator"/>
</dbReference>
<proteinExistence type="predicted"/>
<gene>
    <name evidence="3" type="ORF">M9458_040272</name>
</gene>
<dbReference type="AlphaFoldDB" id="A0ABD0NRI1"/>
<feature type="non-terminal residue" evidence="3">
    <location>
        <position position="1"/>
    </location>
</feature>
<feature type="non-terminal residue" evidence="3">
    <location>
        <position position="69"/>
    </location>
</feature>
<feature type="region of interest" description="Disordered" evidence="1">
    <location>
        <begin position="1"/>
        <end position="24"/>
    </location>
</feature>
<protein>
    <recommendedName>
        <fullName evidence="2">DUF4592 domain-containing protein</fullName>
    </recommendedName>
</protein>
<dbReference type="EMBL" id="JAMKFB020000020">
    <property type="protein sequence ID" value="KAL0164519.1"/>
    <property type="molecule type" value="Genomic_DNA"/>
</dbReference>
<dbReference type="Pfam" id="PF15262">
    <property type="entry name" value="DUF4592"/>
    <property type="match status" value="1"/>
</dbReference>
<feature type="region of interest" description="Disordered" evidence="1">
    <location>
        <begin position="42"/>
        <end position="69"/>
    </location>
</feature>
<organism evidence="3 4">
    <name type="scientific">Cirrhinus mrigala</name>
    <name type="common">Mrigala</name>
    <dbReference type="NCBI Taxonomy" id="683832"/>
    <lineage>
        <taxon>Eukaryota</taxon>
        <taxon>Metazoa</taxon>
        <taxon>Chordata</taxon>
        <taxon>Craniata</taxon>
        <taxon>Vertebrata</taxon>
        <taxon>Euteleostomi</taxon>
        <taxon>Actinopterygii</taxon>
        <taxon>Neopterygii</taxon>
        <taxon>Teleostei</taxon>
        <taxon>Ostariophysi</taxon>
        <taxon>Cypriniformes</taxon>
        <taxon>Cyprinidae</taxon>
        <taxon>Labeoninae</taxon>
        <taxon>Labeonini</taxon>
        <taxon>Cirrhinus</taxon>
    </lineage>
</organism>
<keyword evidence="4" id="KW-1185">Reference proteome</keyword>
<feature type="domain" description="DUF4592" evidence="2">
    <location>
        <begin position="4"/>
        <end position="63"/>
    </location>
</feature>
<feature type="compositionally biased region" description="Basic residues" evidence="1">
    <location>
        <begin position="47"/>
        <end position="69"/>
    </location>
</feature>
<dbReference type="Proteomes" id="UP001529510">
    <property type="component" value="Unassembled WGS sequence"/>
</dbReference>
<accession>A0ABD0NRI1</accession>
<evidence type="ECO:0000256" key="1">
    <source>
        <dbReference type="SAM" id="MobiDB-lite"/>
    </source>
</evidence>